<keyword evidence="5" id="KW-1185">Reference proteome</keyword>
<accession>A0ABR2HRM0</accession>
<dbReference type="Gene3D" id="3.40.50.410">
    <property type="entry name" value="von Willebrand factor, type A domain"/>
    <property type="match status" value="1"/>
</dbReference>
<dbReference type="Pfam" id="PF25043">
    <property type="entry name" value="DUF7788"/>
    <property type="match status" value="1"/>
</dbReference>
<evidence type="ECO:0000313" key="4">
    <source>
        <dbReference type="EMBL" id="KAK8851638.1"/>
    </source>
</evidence>
<name>A0ABR2HRM0_9PEZI</name>
<feature type="compositionally biased region" description="Acidic residues" evidence="1">
    <location>
        <begin position="789"/>
        <end position="804"/>
    </location>
</feature>
<protein>
    <submittedName>
        <fullName evidence="4">Abc transporter</fullName>
    </submittedName>
</protein>
<evidence type="ECO:0000259" key="3">
    <source>
        <dbReference type="Pfam" id="PF25043"/>
    </source>
</evidence>
<dbReference type="InterPro" id="IPR011205">
    <property type="entry name" value="UCP015417_vWA"/>
</dbReference>
<feature type="compositionally biased region" description="Acidic residues" evidence="1">
    <location>
        <begin position="770"/>
        <end position="781"/>
    </location>
</feature>
<dbReference type="Proteomes" id="UP001390339">
    <property type="component" value="Unassembled WGS sequence"/>
</dbReference>
<proteinExistence type="predicted"/>
<dbReference type="PANTHER" id="PTHR31373">
    <property type="entry name" value="OS06G0652100 PROTEIN"/>
    <property type="match status" value="1"/>
</dbReference>
<dbReference type="EMBL" id="JAPCWZ010000009">
    <property type="protein sequence ID" value="KAK8851638.1"/>
    <property type="molecule type" value="Genomic_DNA"/>
</dbReference>
<dbReference type="InterPro" id="IPR036465">
    <property type="entry name" value="vWFA_dom_sf"/>
</dbReference>
<organism evidence="4 5">
    <name type="scientific">Apiospora arundinis</name>
    <dbReference type="NCBI Taxonomy" id="335852"/>
    <lineage>
        <taxon>Eukaryota</taxon>
        <taxon>Fungi</taxon>
        <taxon>Dikarya</taxon>
        <taxon>Ascomycota</taxon>
        <taxon>Pezizomycotina</taxon>
        <taxon>Sordariomycetes</taxon>
        <taxon>Xylariomycetidae</taxon>
        <taxon>Amphisphaeriales</taxon>
        <taxon>Apiosporaceae</taxon>
        <taxon>Apiospora</taxon>
    </lineage>
</organism>
<sequence>MASEPQEVAPEPQKDAWFLKYTFPVTFPSHPALTLAGSEFDNFLLRTFRQPNSENAPVEPIDMAESESFTLLAPPSTTAELQTATEGLKLDDGPAQVTETKSEGDNSPTGPFMKGLLSHEEDTKMEQEQQQQANSTNLMFTKNHDIAYRSTENPVLDLFTELEEVISGPRLYELLNMAWERDPLMTLKIIYNARSVHLGKASRTTFYRSAGWLAQYHPHTLVSNLRWLSRPVMAKKAEKPGGDGNSGDDFEVVEAEHDKDDQDACALDVKNGLSHGYWKDLLNILALSVNGQLTVLANPKDILNVTQEKTKERSWKKHVDAVTAKAKRHEVRHERHERAVNCFNQNPVHRALHIAIARLFSEQLKADLALLRGPDAKEKKHISLCAKWAPSHDRFHDKHTFIVSTIAELMHPEDRSQGMDREIYLRHAREAYRKDISALRAHLDIVERHLSAKTLDKIKYDRVPSIAMNRYTPVFAEKDTENFEKYINKVAEGRAKISGATLLPSSLIKTVRLGNSVPISRKGVRGAAEAKVEAKLAELNCKVVDAQWKTLVQRIKDSGNLESSMAVCDVSGSMRSPQFADGTCPMDSAIGLSLLLAEVAQPPFDGAFITFSETPTVERVDLTKTLHDKYQEMSWSAWGMNTNFVAVFEDLVLPVAVRNKLKPEDMVKRIFVFSDMQFDAAESVNGHGEYHRDHQHTWGSSYERIKRKFSDAGYEIPQLVFWNLAGGRAGYPGGDPTAPKPVGASEEGTAIVSGYSQGMLKLFLDNGSFEDAEEEEEEGDGELGRETVPEDESDEDGILVDVDPESPPASKRKKMDPMSILKRAIGHKAYGMLKVVD</sequence>
<gene>
    <name evidence="4" type="ORF">PGQ11_014117</name>
</gene>
<feature type="domain" description="DUF2828" evidence="2">
    <location>
        <begin position="141"/>
        <end position="561"/>
    </location>
</feature>
<comment type="caution">
    <text evidence="4">The sequence shown here is derived from an EMBL/GenBank/DDBJ whole genome shotgun (WGS) entry which is preliminary data.</text>
</comment>
<feature type="region of interest" description="Disordered" evidence="1">
    <location>
        <begin position="86"/>
        <end position="112"/>
    </location>
</feature>
<dbReference type="Pfam" id="PF11443">
    <property type="entry name" value="DUF2828"/>
    <property type="match status" value="1"/>
</dbReference>
<evidence type="ECO:0000256" key="1">
    <source>
        <dbReference type="SAM" id="MobiDB-lite"/>
    </source>
</evidence>
<feature type="region of interest" description="Disordered" evidence="1">
    <location>
        <begin position="770"/>
        <end position="817"/>
    </location>
</feature>
<feature type="domain" description="DUF7788" evidence="3">
    <location>
        <begin position="563"/>
        <end position="825"/>
    </location>
</feature>
<dbReference type="InterPro" id="IPR058580">
    <property type="entry name" value="DUF2828"/>
</dbReference>
<dbReference type="PANTHER" id="PTHR31373:SF27">
    <property type="entry name" value="TROVE DOMAIN-CONTAINING PROTEIN"/>
    <property type="match status" value="1"/>
</dbReference>
<evidence type="ECO:0000259" key="2">
    <source>
        <dbReference type="Pfam" id="PF11443"/>
    </source>
</evidence>
<dbReference type="InterPro" id="IPR056690">
    <property type="entry name" value="DUF7788"/>
</dbReference>
<reference evidence="4 5" key="1">
    <citation type="journal article" date="2024" name="IMA Fungus">
        <title>Apiospora arundinis, a panoply of carbohydrate-active enzymes and secondary metabolites.</title>
        <authorList>
            <person name="Sorensen T."/>
            <person name="Petersen C."/>
            <person name="Muurmann A.T."/>
            <person name="Christiansen J.V."/>
            <person name="Brundto M.L."/>
            <person name="Overgaard C.K."/>
            <person name="Boysen A.T."/>
            <person name="Wollenberg R.D."/>
            <person name="Larsen T.O."/>
            <person name="Sorensen J.L."/>
            <person name="Nielsen K.L."/>
            <person name="Sondergaard T.E."/>
        </authorList>
    </citation>
    <scope>NUCLEOTIDE SEQUENCE [LARGE SCALE GENOMIC DNA]</scope>
    <source>
        <strain evidence="4 5">AAU 773</strain>
    </source>
</reference>
<evidence type="ECO:0000313" key="5">
    <source>
        <dbReference type="Proteomes" id="UP001390339"/>
    </source>
</evidence>